<sequence length="105" mass="11261">MPDGEDDRGPRQAENGADLIFEIPLIGEVEQPRVVAEHHEMRGADAHLGHIIDLQPAALVGGGLDAGLCVGEDVVQHTRGNPQGRLIAHGHDQLKQLFNALPRQG</sequence>
<dbReference type="AlphaFoldDB" id="A0A645ED28"/>
<comment type="caution">
    <text evidence="1">The sequence shown here is derived from an EMBL/GenBank/DDBJ whole genome shotgun (WGS) entry which is preliminary data.</text>
</comment>
<accession>A0A645ED28</accession>
<organism evidence="1">
    <name type="scientific">bioreactor metagenome</name>
    <dbReference type="NCBI Taxonomy" id="1076179"/>
    <lineage>
        <taxon>unclassified sequences</taxon>
        <taxon>metagenomes</taxon>
        <taxon>ecological metagenomes</taxon>
    </lineage>
</organism>
<reference evidence="1" key="1">
    <citation type="submission" date="2019-08" db="EMBL/GenBank/DDBJ databases">
        <authorList>
            <person name="Kucharzyk K."/>
            <person name="Murdoch R.W."/>
            <person name="Higgins S."/>
            <person name="Loffler F."/>
        </authorList>
    </citation>
    <scope>NUCLEOTIDE SEQUENCE</scope>
</reference>
<gene>
    <name evidence="1" type="ORF">SDC9_145750</name>
</gene>
<proteinExistence type="predicted"/>
<protein>
    <submittedName>
        <fullName evidence="1">Uncharacterized protein</fullName>
    </submittedName>
</protein>
<dbReference type="EMBL" id="VSSQ01044710">
    <property type="protein sequence ID" value="MPM98562.1"/>
    <property type="molecule type" value="Genomic_DNA"/>
</dbReference>
<evidence type="ECO:0000313" key="1">
    <source>
        <dbReference type="EMBL" id="MPM98562.1"/>
    </source>
</evidence>
<name>A0A645ED28_9ZZZZ</name>